<gene>
    <name evidence="2" type="ORF">D805_0947</name>
</gene>
<reference evidence="2 3" key="1">
    <citation type="journal article" date="2013" name="Genome Announc.">
        <title>Complete Genome Sequence of the Probiotic Bifidobacterium thermophilum Strain RBL67.</title>
        <authorList>
            <person name="Jans C."/>
            <person name="Lacroix C."/>
            <person name="Follador R."/>
            <person name="Stevens M.J."/>
        </authorList>
    </citation>
    <scope>NUCLEOTIDE SEQUENCE [LARGE SCALE GENOMIC DNA]</scope>
    <source>
        <strain evidence="2 3">RBL67</strain>
    </source>
</reference>
<dbReference type="SUPFAM" id="SSF142906">
    <property type="entry name" value="YjbR-like"/>
    <property type="match status" value="1"/>
</dbReference>
<proteinExistence type="predicted"/>
<dbReference type="Proteomes" id="UP000011835">
    <property type="component" value="Chromosome"/>
</dbReference>
<accession>M4RG99</accession>
<dbReference type="AlphaFoldDB" id="M4RG99"/>
<dbReference type="HOGENOM" id="CLU_1406345_0_0_11"/>
<feature type="region of interest" description="Disordered" evidence="1">
    <location>
        <begin position="166"/>
        <end position="193"/>
    </location>
</feature>
<dbReference type="EMBL" id="CP004346">
    <property type="protein sequence ID" value="AGH41214.1"/>
    <property type="molecule type" value="Genomic_DNA"/>
</dbReference>
<organism evidence="2 3">
    <name type="scientific">Bifidobacterium thermophilum RBL67</name>
    <dbReference type="NCBI Taxonomy" id="1254439"/>
    <lineage>
        <taxon>Bacteria</taxon>
        <taxon>Bacillati</taxon>
        <taxon>Actinomycetota</taxon>
        <taxon>Actinomycetes</taxon>
        <taxon>Bifidobacteriales</taxon>
        <taxon>Bifidobacteriaceae</taxon>
        <taxon>Bifidobacterium</taxon>
    </lineage>
</organism>
<keyword evidence="3" id="KW-1185">Reference proteome</keyword>
<protein>
    <submittedName>
        <fullName evidence="2">Uncharacterized protein</fullName>
    </submittedName>
</protein>
<evidence type="ECO:0000313" key="2">
    <source>
        <dbReference type="EMBL" id="AGH41214.1"/>
    </source>
</evidence>
<evidence type="ECO:0000313" key="3">
    <source>
        <dbReference type="Proteomes" id="UP000011835"/>
    </source>
</evidence>
<dbReference type="KEGG" id="btp:D805_0947"/>
<dbReference type="InterPro" id="IPR038056">
    <property type="entry name" value="YjbR-like_sf"/>
</dbReference>
<name>M4RG99_9BIFI</name>
<sequence>MLIGRHDLVVRCEPAHIASLLTLPGFGPTIKADHDTWMFIKLDGTVDLPTMADYLTSSYAMASQPAEDVDVQATRFSAPETKMNPIATLEGPSQQSVSTDDAASTRARMHDTVYTDTPIPIKPAASGAPASGRTFCIRRFSGMSRMPVASLPTLIAVRASSPAATNRIPIPQIPERSTGATTPSHPKQPSPRT</sequence>
<evidence type="ECO:0000256" key="1">
    <source>
        <dbReference type="SAM" id="MobiDB-lite"/>
    </source>
</evidence>
<dbReference type="Gene3D" id="3.90.1150.30">
    <property type="match status" value="1"/>
</dbReference>